<dbReference type="Pfam" id="PF00128">
    <property type="entry name" value="Alpha-amylase"/>
    <property type="match status" value="1"/>
</dbReference>
<dbReference type="EMBL" id="JAEQMM010000003">
    <property type="protein sequence ID" value="MBT1136712.1"/>
    <property type="molecule type" value="Genomic_DNA"/>
</dbReference>
<dbReference type="SUPFAM" id="SSF51445">
    <property type="entry name" value="(Trans)glycosidases"/>
    <property type="match status" value="1"/>
</dbReference>
<evidence type="ECO:0000259" key="1">
    <source>
        <dbReference type="SMART" id="SM00642"/>
    </source>
</evidence>
<accession>A0ABS5UDW7</accession>
<dbReference type="Gene3D" id="2.60.40.1180">
    <property type="entry name" value="Golgi alpha-mannosidase II"/>
    <property type="match status" value="1"/>
</dbReference>
<evidence type="ECO:0000313" key="3">
    <source>
        <dbReference type="Proteomes" id="UP000694640"/>
    </source>
</evidence>
<dbReference type="CDD" id="cd11313">
    <property type="entry name" value="AmyAc_arch_bac_AmyA"/>
    <property type="match status" value="1"/>
</dbReference>
<dbReference type="RefSeq" id="WP_214417500.1">
    <property type="nucleotide sequence ID" value="NZ_JAEQMM010000003.1"/>
</dbReference>
<dbReference type="Pfam" id="PF18612">
    <property type="entry name" value="Bac_A_amyl_C"/>
    <property type="match status" value="1"/>
</dbReference>
<dbReference type="InterPro" id="IPR017853">
    <property type="entry name" value="GH"/>
</dbReference>
<reference evidence="2 3" key="1">
    <citation type="submission" date="2021-01" db="EMBL/GenBank/DDBJ databases">
        <title>High-quality draft genome sequence data of six Lactiplantibacillus plantarum subsp. argentoratensis strains isolated from various Greek sourdoughs.</title>
        <authorList>
            <person name="Syrokou M.K."/>
            <person name="Paramithiotis S."/>
            <person name="Skandamis P.N."/>
            <person name="Drosinos E.H."/>
            <person name="Bosnea L."/>
            <person name="Mataragas M."/>
        </authorList>
    </citation>
    <scope>NUCLEOTIDE SEQUENCE [LARGE SCALE GENOMIC DNA]</scope>
    <source>
        <strain evidence="2 3">LQC 2520</strain>
    </source>
</reference>
<proteinExistence type="predicted"/>
<feature type="domain" description="Glycosyl hydrolase family 13 catalytic" evidence="1">
    <location>
        <begin position="16"/>
        <end position="341"/>
    </location>
</feature>
<gene>
    <name evidence="2" type="ORF">JKL17_00940</name>
</gene>
<evidence type="ECO:0000313" key="2">
    <source>
        <dbReference type="EMBL" id="MBT1136712.1"/>
    </source>
</evidence>
<dbReference type="Gene3D" id="3.20.20.80">
    <property type="entry name" value="Glycosidases"/>
    <property type="match status" value="1"/>
</dbReference>
<dbReference type="InterPro" id="IPR041331">
    <property type="entry name" value="Bac_A_amyl_C"/>
</dbReference>
<dbReference type="SMART" id="SM00642">
    <property type="entry name" value="Aamy"/>
    <property type="match status" value="1"/>
</dbReference>
<comment type="caution">
    <text evidence="2">The sequence shown here is derived from an EMBL/GenBank/DDBJ whole genome shotgun (WGS) entry which is preliminary data.</text>
</comment>
<dbReference type="Proteomes" id="UP000694640">
    <property type="component" value="Unassembled WGS sequence"/>
</dbReference>
<dbReference type="InterPro" id="IPR006047">
    <property type="entry name" value="GH13_cat_dom"/>
</dbReference>
<dbReference type="InterPro" id="IPR013780">
    <property type="entry name" value="Glyco_hydro_b"/>
</dbReference>
<dbReference type="PANTHER" id="PTHR47786:SF2">
    <property type="entry name" value="GLYCOSYL HYDROLASE FAMILY 13 CATALYTIC DOMAIN-CONTAINING PROTEIN"/>
    <property type="match status" value="1"/>
</dbReference>
<dbReference type="PANTHER" id="PTHR47786">
    <property type="entry name" value="ALPHA-1,4-GLUCAN:MALTOSE-1-PHOSPHATE MALTOSYLTRANSFERASE"/>
    <property type="match status" value="1"/>
</dbReference>
<name>A0ABS5UDW7_9LACO</name>
<protein>
    <submittedName>
        <fullName evidence="2">Alpha-amylase</fullName>
    </submittedName>
</protein>
<keyword evidence="3" id="KW-1185">Reference proteome</keyword>
<organism evidence="2 3">
    <name type="scientific">Lactiplantibacillus argentoratensis</name>
    <dbReference type="NCBI Taxonomy" id="271881"/>
    <lineage>
        <taxon>Bacteria</taxon>
        <taxon>Bacillati</taxon>
        <taxon>Bacillota</taxon>
        <taxon>Bacilli</taxon>
        <taxon>Lactobacillales</taxon>
        <taxon>Lactobacillaceae</taxon>
        <taxon>Lactiplantibacillus</taxon>
    </lineage>
</organism>
<sequence>MAENTSTILRNKLVYSVFPRNYTSSGSFKSVRDDLVRIRKLGTDIIWLMPIHPIGRKNRKGALGSPYAISDYRAINPELGTMEDFIQLCQAIHQQGMKVIIDVVYNHTSPDSKLLSEHPDWFYHHTDGRLGNRVADWSDIIDLDYQNHDLWDYQINTLKKWAQYVDGFRCDVAPLIPLDFWMTARQELENFKPDLIWLAESNDPDFIKRVRDSGFEDLSDGELYRAFDMVYDYDVLDDLHATVAGKESVAEFSRLLQRQDIIYPKNYIKMRFLENHDVPRAAEYISGTKSLRNMIAFNLFEKGSSLIYAGEEFGNPHLPSLFDYDPVQLTGPYDFSMLIKRIMDVKHEQINLFTKGAYSVTAINEEIIKLRYQNSMQQITGYFAIHPFEGRIEADLENGIYKDVLSERDIVVKNNKLVFNGEPVIIN</sequence>